<organism evidence="1 2">
    <name type="scientific">Camellia sinensis</name>
    <name type="common">Tea plant</name>
    <name type="synonym">Thea sinensis</name>
    <dbReference type="NCBI Taxonomy" id="4442"/>
    <lineage>
        <taxon>Eukaryota</taxon>
        <taxon>Viridiplantae</taxon>
        <taxon>Streptophyta</taxon>
        <taxon>Embryophyta</taxon>
        <taxon>Tracheophyta</taxon>
        <taxon>Spermatophyta</taxon>
        <taxon>Magnoliopsida</taxon>
        <taxon>eudicotyledons</taxon>
        <taxon>Gunneridae</taxon>
        <taxon>Pentapetalae</taxon>
        <taxon>asterids</taxon>
        <taxon>Ericales</taxon>
        <taxon>Theaceae</taxon>
        <taxon>Camellia</taxon>
    </lineage>
</organism>
<evidence type="ECO:0000313" key="2">
    <source>
        <dbReference type="Proteomes" id="UP000593564"/>
    </source>
</evidence>
<evidence type="ECO:0000313" key="1">
    <source>
        <dbReference type="EMBL" id="KAF5958355.1"/>
    </source>
</evidence>
<reference evidence="1 2" key="2">
    <citation type="submission" date="2020-07" db="EMBL/GenBank/DDBJ databases">
        <title>Genome assembly of wild tea tree DASZ reveals pedigree and selection history of tea varieties.</title>
        <authorList>
            <person name="Zhang W."/>
        </authorList>
    </citation>
    <scope>NUCLEOTIDE SEQUENCE [LARGE SCALE GENOMIC DNA]</scope>
    <source>
        <strain evidence="2">cv. G240</strain>
        <tissue evidence="1">Leaf</tissue>
    </source>
</reference>
<gene>
    <name evidence="1" type="ORF">HYC85_005580</name>
</gene>
<reference evidence="2" key="1">
    <citation type="journal article" date="2020" name="Nat. Commun.">
        <title>Genome assembly of wild tea tree DASZ reveals pedigree and selection history of tea varieties.</title>
        <authorList>
            <person name="Zhang W."/>
            <person name="Zhang Y."/>
            <person name="Qiu H."/>
            <person name="Guo Y."/>
            <person name="Wan H."/>
            <person name="Zhang X."/>
            <person name="Scossa F."/>
            <person name="Alseekh S."/>
            <person name="Zhang Q."/>
            <person name="Wang P."/>
            <person name="Xu L."/>
            <person name="Schmidt M.H."/>
            <person name="Jia X."/>
            <person name="Li D."/>
            <person name="Zhu A."/>
            <person name="Guo F."/>
            <person name="Chen W."/>
            <person name="Ni D."/>
            <person name="Usadel B."/>
            <person name="Fernie A.R."/>
            <person name="Wen W."/>
        </authorList>
    </citation>
    <scope>NUCLEOTIDE SEQUENCE [LARGE SCALE GENOMIC DNA]</scope>
    <source>
        <strain evidence="2">cv. G240</strain>
    </source>
</reference>
<name>A0A7J7I0U0_CAMSI</name>
<keyword evidence="2" id="KW-1185">Reference proteome</keyword>
<protein>
    <submittedName>
        <fullName evidence="1">Uncharacterized protein</fullName>
    </submittedName>
</protein>
<comment type="caution">
    <text evidence="1">The sequence shown here is derived from an EMBL/GenBank/DDBJ whole genome shotgun (WGS) entry which is preliminary data.</text>
</comment>
<dbReference type="Proteomes" id="UP000593564">
    <property type="component" value="Unassembled WGS sequence"/>
</dbReference>
<dbReference type="EMBL" id="JACBKZ010000002">
    <property type="protein sequence ID" value="KAF5958355.1"/>
    <property type="molecule type" value="Genomic_DNA"/>
</dbReference>
<dbReference type="AlphaFoldDB" id="A0A7J7I0U0"/>
<proteinExistence type="predicted"/>
<sequence length="112" mass="12347">MTPFIEILGVANSIVLKRGRFVRSVNVFTFFHQLLDDLSPSPVPVVAVAADGRVTNAGIFFVYRNTRRRHAAGKVRGSPVTAGSRQITHVVVVVVVVVFFYQLQMLGCDDKC</sequence>
<accession>A0A7J7I0U0</accession>